<dbReference type="InterPro" id="IPR021858">
    <property type="entry name" value="Fun_TF"/>
</dbReference>
<proteinExistence type="predicted"/>
<dbReference type="VEuPathDB" id="FungiDB:ASPACDRAFT_45783"/>
<dbReference type="RefSeq" id="XP_020054026.1">
    <property type="nucleotide sequence ID" value="XM_020201676.1"/>
</dbReference>
<dbReference type="GeneID" id="30975490"/>
<sequence>MLHCSTQLVAPAAADTYRTLLTNENFVQLFPTAVGCEGWVLRPILEAIFLATWKKDQEIQGQLSSRELIARVDRIESVLHLHGERLTPKVINHNNNNPSTSTSTNDTYIFAHASFVHLHTEVSGCKPSVPEIQQNTEEVHRSVAAAPAGRDQFPHNSVAILNTWVSRGGRSSARPSRPSWPRGLRPLQRRVIYTACGRWCRRVLDEFRSARGGAEGEWV</sequence>
<dbReference type="Proteomes" id="UP000184546">
    <property type="component" value="Unassembled WGS sequence"/>
</dbReference>
<evidence type="ECO:0000313" key="1">
    <source>
        <dbReference type="EMBL" id="OJJ97686.1"/>
    </source>
</evidence>
<dbReference type="Pfam" id="PF11951">
    <property type="entry name" value="Fungal_trans_2"/>
    <property type="match status" value="1"/>
</dbReference>
<keyword evidence="2" id="KW-1185">Reference proteome</keyword>
<dbReference type="OrthoDB" id="5213892at2759"/>
<dbReference type="STRING" id="690307.A0A1L9WNF9"/>
<organism evidence="1 2">
    <name type="scientific">Aspergillus aculeatus (strain ATCC 16872 / CBS 172.66 / WB 5094)</name>
    <dbReference type="NCBI Taxonomy" id="690307"/>
    <lineage>
        <taxon>Eukaryota</taxon>
        <taxon>Fungi</taxon>
        <taxon>Dikarya</taxon>
        <taxon>Ascomycota</taxon>
        <taxon>Pezizomycotina</taxon>
        <taxon>Eurotiomycetes</taxon>
        <taxon>Eurotiomycetidae</taxon>
        <taxon>Eurotiales</taxon>
        <taxon>Aspergillaceae</taxon>
        <taxon>Aspergillus</taxon>
        <taxon>Aspergillus subgen. Circumdati</taxon>
    </lineage>
</organism>
<dbReference type="AlphaFoldDB" id="A0A1L9WNF9"/>
<name>A0A1L9WNF9_ASPA1</name>
<reference evidence="2" key="1">
    <citation type="journal article" date="2017" name="Genome Biol.">
        <title>Comparative genomics reveals high biological diversity and specific adaptations in the industrially and medically important fungal genus Aspergillus.</title>
        <authorList>
            <person name="de Vries R.P."/>
            <person name="Riley R."/>
            <person name="Wiebenga A."/>
            <person name="Aguilar-Osorio G."/>
            <person name="Amillis S."/>
            <person name="Uchima C.A."/>
            <person name="Anderluh G."/>
            <person name="Asadollahi M."/>
            <person name="Askin M."/>
            <person name="Barry K."/>
            <person name="Battaglia E."/>
            <person name="Bayram O."/>
            <person name="Benocci T."/>
            <person name="Braus-Stromeyer S.A."/>
            <person name="Caldana C."/>
            <person name="Canovas D."/>
            <person name="Cerqueira G.C."/>
            <person name="Chen F."/>
            <person name="Chen W."/>
            <person name="Choi C."/>
            <person name="Clum A."/>
            <person name="Dos Santos R.A."/>
            <person name="Damasio A.R."/>
            <person name="Diallinas G."/>
            <person name="Emri T."/>
            <person name="Fekete E."/>
            <person name="Flipphi M."/>
            <person name="Freyberg S."/>
            <person name="Gallo A."/>
            <person name="Gournas C."/>
            <person name="Habgood R."/>
            <person name="Hainaut M."/>
            <person name="Harispe M.L."/>
            <person name="Henrissat B."/>
            <person name="Hilden K.S."/>
            <person name="Hope R."/>
            <person name="Hossain A."/>
            <person name="Karabika E."/>
            <person name="Karaffa L."/>
            <person name="Karanyi Z."/>
            <person name="Krasevec N."/>
            <person name="Kuo A."/>
            <person name="Kusch H."/>
            <person name="LaButti K."/>
            <person name="Lagendijk E.L."/>
            <person name="Lapidus A."/>
            <person name="Levasseur A."/>
            <person name="Lindquist E."/>
            <person name="Lipzen A."/>
            <person name="Logrieco A.F."/>
            <person name="MacCabe A."/>
            <person name="Maekelae M.R."/>
            <person name="Malavazi I."/>
            <person name="Melin P."/>
            <person name="Meyer V."/>
            <person name="Mielnichuk N."/>
            <person name="Miskei M."/>
            <person name="Molnar A.P."/>
            <person name="Mule G."/>
            <person name="Ngan C.Y."/>
            <person name="Orejas M."/>
            <person name="Orosz E."/>
            <person name="Ouedraogo J.P."/>
            <person name="Overkamp K.M."/>
            <person name="Park H.-S."/>
            <person name="Perrone G."/>
            <person name="Piumi F."/>
            <person name="Punt P.J."/>
            <person name="Ram A.F."/>
            <person name="Ramon A."/>
            <person name="Rauscher S."/>
            <person name="Record E."/>
            <person name="Riano-Pachon D.M."/>
            <person name="Robert V."/>
            <person name="Roehrig J."/>
            <person name="Ruller R."/>
            <person name="Salamov A."/>
            <person name="Salih N.S."/>
            <person name="Samson R.A."/>
            <person name="Sandor E."/>
            <person name="Sanguinetti M."/>
            <person name="Schuetze T."/>
            <person name="Sepcic K."/>
            <person name="Shelest E."/>
            <person name="Sherlock G."/>
            <person name="Sophianopoulou V."/>
            <person name="Squina F.M."/>
            <person name="Sun H."/>
            <person name="Susca A."/>
            <person name="Todd R.B."/>
            <person name="Tsang A."/>
            <person name="Unkles S.E."/>
            <person name="van de Wiele N."/>
            <person name="van Rossen-Uffink D."/>
            <person name="Oliveira J.V."/>
            <person name="Vesth T.C."/>
            <person name="Visser J."/>
            <person name="Yu J.-H."/>
            <person name="Zhou M."/>
            <person name="Andersen M.R."/>
            <person name="Archer D.B."/>
            <person name="Baker S.E."/>
            <person name="Benoit I."/>
            <person name="Brakhage A.A."/>
            <person name="Braus G.H."/>
            <person name="Fischer R."/>
            <person name="Frisvad J.C."/>
            <person name="Goldman G.H."/>
            <person name="Houbraken J."/>
            <person name="Oakley B."/>
            <person name="Pocsi I."/>
            <person name="Scazzocchio C."/>
            <person name="Seiboth B."/>
            <person name="vanKuyk P.A."/>
            <person name="Wortman J."/>
            <person name="Dyer P.S."/>
            <person name="Grigoriev I.V."/>
        </authorList>
    </citation>
    <scope>NUCLEOTIDE SEQUENCE [LARGE SCALE GENOMIC DNA]</scope>
    <source>
        <strain evidence="2">ATCC 16872 / CBS 172.66 / WB 5094</strain>
    </source>
</reference>
<protein>
    <submittedName>
        <fullName evidence="1">Uncharacterized protein</fullName>
    </submittedName>
</protein>
<accession>A0A1L9WNF9</accession>
<evidence type="ECO:0000313" key="2">
    <source>
        <dbReference type="Proteomes" id="UP000184546"/>
    </source>
</evidence>
<gene>
    <name evidence="1" type="ORF">ASPACDRAFT_45783</name>
</gene>
<dbReference type="EMBL" id="KV878982">
    <property type="protein sequence ID" value="OJJ97686.1"/>
    <property type="molecule type" value="Genomic_DNA"/>
</dbReference>